<dbReference type="Gene3D" id="3.90.1800.10">
    <property type="entry name" value="RNA polymerase alpha subunit dimerisation domain"/>
    <property type="match status" value="1"/>
</dbReference>
<evidence type="ECO:0000259" key="14">
    <source>
        <dbReference type="Pfam" id="PF04566"/>
    </source>
</evidence>
<evidence type="ECO:0000256" key="5">
    <source>
        <dbReference type="ARBA" id="ARBA00022695"/>
    </source>
</evidence>
<evidence type="ECO:0000259" key="11">
    <source>
        <dbReference type="Pfam" id="PF04561"/>
    </source>
</evidence>
<name>A0A6C0F6D9_9ZZZZ</name>
<evidence type="ECO:0000259" key="13">
    <source>
        <dbReference type="Pfam" id="PF04565"/>
    </source>
</evidence>
<evidence type="ECO:0000256" key="1">
    <source>
        <dbReference type="ARBA" id="ARBA00006835"/>
    </source>
</evidence>
<keyword evidence="3" id="KW-0240">DNA-directed RNA polymerase</keyword>
<evidence type="ECO:0000256" key="7">
    <source>
        <dbReference type="ARBA" id="ARBA00022833"/>
    </source>
</evidence>
<feature type="domain" description="RNA polymerase Rpb2" evidence="14">
    <location>
        <begin position="548"/>
        <end position="607"/>
    </location>
</feature>
<dbReference type="Pfam" id="PF04560">
    <property type="entry name" value="RNA_pol_Rpb2_7"/>
    <property type="match status" value="1"/>
</dbReference>
<reference evidence="15" key="1">
    <citation type="journal article" date="2020" name="Nature">
        <title>Giant virus diversity and host interactions through global metagenomics.</title>
        <authorList>
            <person name="Schulz F."/>
            <person name="Roux S."/>
            <person name="Paez-Espino D."/>
            <person name="Jungbluth S."/>
            <person name="Walsh D.A."/>
            <person name="Denef V.J."/>
            <person name="McMahon K.D."/>
            <person name="Konstantinidis K.T."/>
            <person name="Eloe-Fadrosh E.A."/>
            <person name="Kyrpides N.C."/>
            <person name="Woyke T."/>
        </authorList>
    </citation>
    <scope>NUCLEOTIDE SEQUENCE</scope>
    <source>
        <strain evidence="15">GVMAG-S-ERX555967-130</strain>
    </source>
</reference>
<dbReference type="Gene3D" id="3.90.1100.10">
    <property type="match status" value="1"/>
</dbReference>
<dbReference type="Gene3D" id="3.90.1110.10">
    <property type="entry name" value="RNA polymerase Rpb2, domain 2"/>
    <property type="match status" value="1"/>
</dbReference>
<dbReference type="InterPro" id="IPR007641">
    <property type="entry name" value="RNA_pol_Rpb2_7"/>
</dbReference>
<dbReference type="Pfam" id="PF04565">
    <property type="entry name" value="RNA_pol_Rpb2_3"/>
    <property type="match status" value="1"/>
</dbReference>
<organism evidence="15">
    <name type="scientific">viral metagenome</name>
    <dbReference type="NCBI Taxonomy" id="1070528"/>
    <lineage>
        <taxon>unclassified sequences</taxon>
        <taxon>metagenomes</taxon>
        <taxon>organismal metagenomes</taxon>
    </lineage>
</organism>
<dbReference type="InterPro" id="IPR037034">
    <property type="entry name" value="RNA_pol_Rpb2_2_sf"/>
</dbReference>
<feature type="domain" description="RNA polymerase Rpb2" evidence="10">
    <location>
        <begin position="1038"/>
        <end position="1128"/>
    </location>
</feature>
<dbReference type="Gene3D" id="3.90.1070.20">
    <property type="match status" value="1"/>
</dbReference>
<evidence type="ECO:0000259" key="12">
    <source>
        <dbReference type="Pfam" id="PF04563"/>
    </source>
</evidence>
<feature type="domain" description="RNA polymerase beta subunit protrusion" evidence="12">
    <location>
        <begin position="22"/>
        <end position="403"/>
    </location>
</feature>
<dbReference type="InterPro" id="IPR007120">
    <property type="entry name" value="DNA-dir_RNAP_su2_dom"/>
</dbReference>
<feature type="domain" description="RNA polymerase Rpb2" evidence="13">
    <location>
        <begin position="448"/>
        <end position="512"/>
    </location>
</feature>
<evidence type="ECO:0000256" key="2">
    <source>
        <dbReference type="ARBA" id="ARBA00012418"/>
    </source>
</evidence>
<dbReference type="GO" id="GO:0003899">
    <property type="term" value="F:DNA-directed RNA polymerase activity"/>
    <property type="evidence" value="ECO:0007669"/>
    <property type="project" value="UniProtKB-EC"/>
</dbReference>
<keyword evidence="4" id="KW-0808">Transferase</keyword>
<keyword evidence="7" id="KW-0862">Zinc</keyword>
<dbReference type="Pfam" id="PF04563">
    <property type="entry name" value="RNA_pol_Rpb2_1"/>
    <property type="match status" value="1"/>
</dbReference>
<dbReference type="InterPro" id="IPR007644">
    <property type="entry name" value="RNA_pol_bsu_protrusion"/>
</dbReference>
<dbReference type="Gene3D" id="2.40.270.10">
    <property type="entry name" value="DNA-directed RNA polymerase, subunit 2, domain 6"/>
    <property type="match status" value="1"/>
</dbReference>
<evidence type="ECO:0000256" key="4">
    <source>
        <dbReference type="ARBA" id="ARBA00022679"/>
    </source>
</evidence>
<dbReference type="GO" id="GO:0003677">
    <property type="term" value="F:DNA binding"/>
    <property type="evidence" value="ECO:0007669"/>
    <property type="project" value="InterPro"/>
</dbReference>
<dbReference type="CDD" id="cd00653">
    <property type="entry name" value="RNA_pol_B_RPB2"/>
    <property type="match status" value="1"/>
</dbReference>
<dbReference type="SUPFAM" id="SSF64484">
    <property type="entry name" value="beta and beta-prime subunits of DNA dependent RNA-polymerase"/>
    <property type="match status" value="1"/>
</dbReference>
<keyword evidence="5" id="KW-0548">Nucleotidyltransferase</keyword>
<dbReference type="InterPro" id="IPR007642">
    <property type="entry name" value="RNA_pol_Rpb2_2"/>
</dbReference>
<dbReference type="Gene3D" id="2.40.50.150">
    <property type="match status" value="1"/>
</dbReference>
<dbReference type="InterPro" id="IPR037033">
    <property type="entry name" value="DNA-dir_RNAP_su2_hyb_sf"/>
</dbReference>
<dbReference type="EC" id="2.7.7.6" evidence="2"/>
<dbReference type="Pfam" id="PF04561">
    <property type="entry name" value="RNA_pol_Rpb2_2"/>
    <property type="match status" value="1"/>
</dbReference>
<dbReference type="EMBL" id="MN738786">
    <property type="protein sequence ID" value="QHT36752.1"/>
    <property type="molecule type" value="Genomic_DNA"/>
</dbReference>
<dbReference type="Pfam" id="PF00562">
    <property type="entry name" value="RNA_pol_Rpb2_6"/>
    <property type="match status" value="1"/>
</dbReference>
<dbReference type="InterPro" id="IPR007646">
    <property type="entry name" value="RNA_pol_Rpb2_4"/>
</dbReference>
<sequence length="1130" mass="128249">MLKQEDIQTLISAYFTQKDVFVKHHLESYNEFLNVIVPSILNQYFPMTVKATDANNLVQELQLRIVSSVYEHPHYTEKNGCRKIMSPTVARTNNHTYSISLYVNFEVHMKVKQDDTIVDLPFTQIKDVLFGKFPIPVKSEYCVSKNDPINECRYDQGGYFIVNGNEKILVTQEKVIPNIVQVHDLKGSRYGYQAEIRSSEENIFAPPKTLVCKIESKATSPMIVVMIPHSKKEFPVSLLFKALGCLTDKDIIEYVICHSRNETLRHRLAQLLLPTLLQTTDIHTEYLALENISSYLQNYSQSFNVDMKIRYCKTIIQRECLPHLGDDIKKKAHFLGWMVYKMLLCKLGISKPTDRDNYQNKRMETTGSLMGTLTSQCVNRMCKDIRNYLSKEINSGSWTLQNNHTEILTSTNINKVIKGSYIESVLKGALATGNWGMKTNTNKQGVSQVLNRLTFMSTLSHTRRISMPVDSTGKLVDPRKLHNTQFGYICPSETPEGQPIGVVKNFACSCEVTLHSNSTLLRNMIRDMIHVLSECELYNPIHPASVKVVVNGDWIGYAIDPYNLVNQIRKWRRTIQINPHTSVTWDISEGAIYIFTDRGRCIRPLIIKDIDKLTNTNIDEKTWSEILMEEQIIEYIDSHESDSVFISPSLNRIQDKSYTHCEIHPSLMLGVMANCIPFSNHNQSPRNTYQSAMGKQAIGIHCTNMSNRYDSFSHMLHYPQRPLVNTRMMNHFKFNELPNGINVIVAIATYGGYNQEDSVLVNQAAIDRGLFSSTMFRCYKDEAKKNQLTGEEDIFCKPDPDTLLFPKPCDYSKLSSSGIVPKNTKVTSKDIIIGKVTPVKNKEYKYRDGSISVKTNESGYIDDNYDSTTSDGYKFCKVRVRRVKIPEIGDKVSSRHGQKGTIGMIYPQCDMPTTADGIVPDIIMNPHAVPSRMTIAQLIECILGKSCAKLGCMGDGTPFENTDVREIGKVLESCGHEGYGNQVLYSGITGEQLKTQIFMGPTYYQRLKHMSGDKVHSRASGPVVSMTRQPAEGRSSHGGLRFGEMERDCMISHGASFFLKERMLDVSDKYTIYTCNECNMIVPGNPKKTLYECKRCKNYGDFSKSYIPYSCKLLLQELNTMSIGPRLVKG</sequence>
<proteinExistence type="inferred from homology"/>
<dbReference type="InterPro" id="IPR014724">
    <property type="entry name" value="RNA_pol_RPB2_OB-fold"/>
</dbReference>
<dbReference type="Pfam" id="PF04566">
    <property type="entry name" value="RNA_pol_Rpb2_4"/>
    <property type="match status" value="1"/>
</dbReference>
<dbReference type="AlphaFoldDB" id="A0A6C0F6D9"/>
<evidence type="ECO:0000259" key="10">
    <source>
        <dbReference type="Pfam" id="PF04560"/>
    </source>
</evidence>
<dbReference type="GO" id="GO:0006351">
    <property type="term" value="P:DNA-templated transcription"/>
    <property type="evidence" value="ECO:0007669"/>
    <property type="project" value="InterPro"/>
</dbReference>
<dbReference type="InterPro" id="IPR015712">
    <property type="entry name" value="DNA-dir_RNA_pol_su2"/>
</dbReference>
<keyword evidence="8" id="KW-0804">Transcription</keyword>
<dbReference type="GO" id="GO:0046872">
    <property type="term" value="F:metal ion binding"/>
    <property type="evidence" value="ECO:0007669"/>
    <property type="project" value="UniProtKB-KW"/>
</dbReference>
<dbReference type="FunFam" id="2.40.270.10:FF:000006">
    <property type="entry name" value="DNA-directed RNA polymerase subunit beta"/>
    <property type="match status" value="1"/>
</dbReference>
<keyword evidence="6" id="KW-0479">Metal-binding</keyword>
<evidence type="ECO:0000313" key="15">
    <source>
        <dbReference type="EMBL" id="QHT36752.1"/>
    </source>
</evidence>
<dbReference type="PROSITE" id="PS01166">
    <property type="entry name" value="RNA_POL_BETA"/>
    <property type="match status" value="1"/>
</dbReference>
<evidence type="ECO:0000256" key="3">
    <source>
        <dbReference type="ARBA" id="ARBA00022478"/>
    </source>
</evidence>
<evidence type="ECO:0000256" key="6">
    <source>
        <dbReference type="ARBA" id="ARBA00022723"/>
    </source>
</evidence>
<feature type="domain" description="RNA polymerase Rpb2" evidence="11">
    <location>
        <begin position="222"/>
        <end position="363"/>
    </location>
</feature>
<evidence type="ECO:0000256" key="8">
    <source>
        <dbReference type="ARBA" id="ARBA00023163"/>
    </source>
</evidence>
<accession>A0A6C0F6D9</accession>
<evidence type="ECO:0000259" key="9">
    <source>
        <dbReference type="Pfam" id="PF00562"/>
    </source>
</evidence>
<dbReference type="InterPro" id="IPR007645">
    <property type="entry name" value="RNA_pol_Rpb2_3"/>
</dbReference>
<protein>
    <recommendedName>
        <fullName evidence="2">DNA-directed RNA polymerase</fullName>
        <ecNumber evidence="2">2.7.7.6</ecNumber>
    </recommendedName>
</protein>
<dbReference type="GO" id="GO:0032549">
    <property type="term" value="F:ribonucleoside binding"/>
    <property type="evidence" value="ECO:0007669"/>
    <property type="project" value="InterPro"/>
</dbReference>
<dbReference type="PANTHER" id="PTHR20856">
    <property type="entry name" value="DNA-DIRECTED RNA POLYMERASE I SUBUNIT 2"/>
    <property type="match status" value="1"/>
</dbReference>
<comment type="similarity">
    <text evidence="1">Belongs to the RNA polymerase beta chain family.</text>
</comment>
<feature type="domain" description="DNA-directed RNA polymerase subunit 2 hybrid-binding" evidence="9">
    <location>
        <begin position="672"/>
        <end position="1035"/>
    </location>
</feature>
<dbReference type="GO" id="GO:0000428">
    <property type="term" value="C:DNA-directed RNA polymerase complex"/>
    <property type="evidence" value="ECO:0007669"/>
    <property type="project" value="UniProtKB-KW"/>
</dbReference>
<dbReference type="InterPro" id="IPR007121">
    <property type="entry name" value="RNA_pol_bsu_CS"/>
</dbReference>